<organism evidence="3 4">
    <name type="scientific">Etheostoma spectabile</name>
    <name type="common">orangethroat darter</name>
    <dbReference type="NCBI Taxonomy" id="54343"/>
    <lineage>
        <taxon>Eukaryota</taxon>
        <taxon>Metazoa</taxon>
        <taxon>Chordata</taxon>
        <taxon>Craniata</taxon>
        <taxon>Vertebrata</taxon>
        <taxon>Euteleostomi</taxon>
        <taxon>Actinopterygii</taxon>
        <taxon>Neopterygii</taxon>
        <taxon>Teleostei</taxon>
        <taxon>Neoteleostei</taxon>
        <taxon>Acanthomorphata</taxon>
        <taxon>Eupercaria</taxon>
        <taxon>Perciformes</taxon>
        <taxon>Percoidei</taxon>
        <taxon>Percidae</taxon>
        <taxon>Etheostomatinae</taxon>
        <taxon>Etheostoma</taxon>
    </lineage>
</organism>
<protein>
    <submittedName>
        <fullName evidence="3">Uncharacterized protein</fullName>
    </submittedName>
</protein>
<dbReference type="EMBL" id="VOFY01000619">
    <property type="protein sequence ID" value="KAA8578467.1"/>
    <property type="molecule type" value="Genomic_DNA"/>
</dbReference>
<proteinExistence type="predicted"/>
<gene>
    <name evidence="3" type="ORF">FQN60_015372</name>
</gene>
<evidence type="ECO:0000313" key="4">
    <source>
        <dbReference type="Proteomes" id="UP000327493"/>
    </source>
</evidence>
<reference evidence="3 4" key="1">
    <citation type="submission" date="2019-08" db="EMBL/GenBank/DDBJ databases">
        <title>A chromosome-level genome assembly, high-density linkage maps, and genome scans reveal the genomic architecture of hybrid incompatibilities underlying speciation via character displacement in darters (Percidae: Etheostominae).</title>
        <authorList>
            <person name="Moran R.L."/>
            <person name="Catchen J.M."/>
            <person name="Fuller R.C."/>
        </authorList>
    </citation>
    <scope>NUCLEOTIDE SEQUENCE [LARGE SCALE GENOMIC DNA]</scope>
    <source>
        <strain evidence="3">EspeVRDwgs_2016</strain>
        <tissue evidence="3">Muscle</tissue>
    </source>
</reference>
<dbReference type="Proteomes" id="UP000327493">
    <property type="component" value="Unassembled WGS sequence"/>
</dbReference>
<keyword evidence="4" id="KW-1185">Reference proteome</keyword>
<keyword evidence="2" id="KW-0472">Membrane</keyword>
<keyword evidence="2" id="KW-1133">Transmembrane helix</keyword>
<comment type="caution">
    <text evidence="3">The sequence shown here is derived from an EMBL/GenBank/DDBJ whole genome shotgun (WGS) entry which is preliminary data.</text>
</comment>
<sequence length="151" mass="16895">MCTMGEASCRKGNHIDKSTVVWAHCHATGFYPDRAMMSGGKMERSFRGRGPRRDPPQPRWILPDECRPGPFISPNEDWRRYDCVFHLSGVEDNIVTKLDKAEIRTNRVRPSELPAGAVVGVAVGLVVAVVVAADTLHLWTLEKEQLWLPAC</sequence>
<accession>A0A5J5C9Z1</accession>
<feature type="region of interest" description="Disordered" evidence="1">
    <location>
        <begin position="41"/>
        <end position="60"/>
    </location>
</feature>
<dbReference type="AlphaFoldDB" id="A0A5J5C9Z1"/>
<evidence type="ECO:0000256" key="1">
    <source>
        <dbReference type="SAM" id="MobiDB-lite"/>
    </source>
</evidence>
<name>A0A5J5C9Z1_9PERO</name>
<evidence type="ECO:0000313" key="3">
    <source>
        <dbReference type="EMBL" id="KAA8578467.1"/>
    </source>
</evidence>
<keyword evidence="2" id="KW-0812">Transmembrane</keyword>
<evidence type="ECO:0000256" key="2">
    <source>
        <dbReference type="SAM" id="Phobius"/>
    </source>
</evidence>
<feature type="transmembrane region" description="Helical" evidence="2">
    <location>
        <begin position="113"/>
        <end position="133"/>
    </location>
</feature>